<keyword evidence="2" id="KW-1185">Reference proteome</keyword>
<protein>
    <recommendedName>
        <fullName evidence="3">Proteasome assembly chaperone 3</fullName>
    </recommendedName>
</protein>
<dbReference type="AlphaFoldDB" id="A0A9P8LJ46"/>
<dbReference type="InterPro" id="IPR018788">
    <property type="entry name" value="Proteasome_assmbl_chp_3"/>
</dbReference>
<proteinExistence type="predicted"/>
<comment type="caution">
    <text evidence="1">The sequence shown here is derived from an EMBL/GenBank/DDBJ whole genome shotgun (WGS) entry which is preliminary data.</text>
</comment>
<reference evidence="1" key="1">
    <citation type="submission" date="2021-03" db="EMBL/GenBank/DDBJ databases">
        <title>Comparative genomics and phylogenomic investigation of the class Geoglossomycetes provide insights into ecological specialization and systematics.</title>
        <authorList>
            <person name="Melie T."/>
            <person name="Pirro S."/>
            <person name="Miller A.N."/>
            <person name="Quandt A."/>
        </authorList>
    </citation>
    <scope>NUCLEOTIDE SEQUENCE</scope>
    <source>
        <strain evidence="1">CAQ_001_2017</strain>
    </source>
</reference>
<evidence type="ECO:0008006" key="3">
    <source>
        <dbReference type="Google" id="ProtNLM"/>
    </source>
</evidence>
<evidence type="ECO:0000313" key="1">
    <source>
        <dbReference type="EMBL" id="KAH0566399.1"/>
    </source>
</evidence>
<dbReference type="GO" id="GO:0043248">
    <property type="term" value="P:proteasome assembly"/>
    <property type="evidence" value="ECO:0007669"/>
    <property type="project" value="InterPro"/>
</dbReference>
<evidence type="ECO:0000313" key="2">
    <source>
        <dbReference type="Proteomes" id="UP000750711"/>
    </source>
</evidence>
<dbReference type="Gene3D" id="3.30.230.90">
    <property type="match status" value="1"/>
</dbReference>
<gene>
    <name evidence="1" type="ORF">GP486_000182</name>
</gene>
<accession>A0A9P8LJ46</accession>
<dbReference type="Pfam" id="PF10178">
    <property type="entry name" value="PAC3"/>
    <property type="match status" value="1"/>
</dbReference>
<name>A0A9P8LJ46_9PEZI</name>
<organism evidence="1 2">
    <name type="scientific">Trichoglossum hirsutum</name>
    <dbReference type="NCBI Taxonomy" id="265104"/>
    <lineage>
        <taxon>Eukaryota</taxon>
        <taxon>Fungi</taxon>
        <taxon>Dikarya</taxon>
        <taxon>Ascomycota</taxon>
        <taxon>Pezizomycotina</taxon>
        <taxon>Geoglossomycetes</taxon>
        <taxon>Geoglossales</taxon>
        <taxon>Geoglossaceae</taxon>
        <taxon>Trichoglossum</taxon>
    </lineage>
</organism>
<dbReference type="InterPro" id="IPR053720">
    <property type="entry name" value="Psm_Assembly_Chaperone"/>
</dbReference>
<dbReference type="Proteomes" id="UP000750711">
    <property type="component" value="Unassembled WGS sequence"/>
</dbReference>
<dbReference type="PANTHER" id="PTHR31051:SF1">
    <property type="entry name" value="PROTEASOME ASSEMBLY CHAPERONE 3"/>
    <property type="match status" value="1"/>
</dbReference>
<sequence>MSNSTTERITDTNNVNVVTAPFPAKTKQAAGVINGIDTEVLSFFFSDKIMVTIIQDGRLAQWIHVPLESAYSTFAGQALPSEDDGSGLLPMTHLTATTVLGGTGSSERETLAQLYATQIASTIAVRNPEETRMLVLGLGLKNVDLERETFFDMMDLVGKCL</sequence>
<dbReference type="EMBL" id="JAGHQM010000010">
    <property type="protein sequence ID" value="KAH0566399.1"/>
    <property type="molecule type" value="Genomic_DNA"/>
</dbReference>
<dbReference type="PANTHER" id="PTHR31051">
    <property type="entry name" value="PROTEASOME ASSEMBLY CHAPERONE 3"/>
    <property type="match status" value="1"/>
</dbReference>